<evidence type="ECO:0000313" key="1">
    <source>
        <dbReference type="EMBL" id="KAG7378586.1"/>
    </source>
</evidence>
<dbReference type="OrthoDB" id="144439at2759"/>
<name>A0A8T1VCB8_9STRA</name>
<dbReference type="AlphaFoldDB" id="A0A8T1VCB8"/>
<protein>
    <submittedName>
        <fullName evidence="1">Uncharacterized protein</fullName>
    </submittedName>
</protein>
<dbReference type="Proteomes" id="UP000694044">
    <property type="component" value="Unassembled WGS sequence"/>
</dbReference>
<reference evidence="1" key="1">
    <citation type="submission" date="2021-02" db="EMBL/GenBank/DDBJ databases">
        <authorList>
            <person name="Palmer J.M."/>
        </authorList>
    </citation>
    <scope>NUCLEOTIDE SEQUENCE</scope>
    <source>
        <strain evidence="1">SCRP734</strain>
    </source>
</reference>
<gene>
    <name evidence="1" type="ORF">PHYPSEUDO_009894</name>
</gene>
<accession>A0A8T1VCB8</accession>
<comment type="caution">
    <text evidence="1">The sequence shown here is derived from an EMBL/GenBank/DDBJ whole genome shotgun (WGS) entry which is preliminary data.</text>
</comment>
<organism evidence="1 2">
    <name type="scientific">Phytophthora pseudosyringae</name>
    <dbReference type="NCBI Taxonomy" id="221518"/>
    <lineage>
        <taxon>Eukaryota</taxon>
        <taxon>Sar</taxon>
        <taxon>Stramenopiles</taxon>
        <taxon>Oomycota</taxon>
        <taxon>Peronosporomycetes</taxon>
        <taxon>Peronosporales</taxon>
        <taxon>Peronosporaceae</taxon>
        <taxon>Phytophthora</taxon>
    </lineage>
</organism>
<sequence>MSAEKARKLSLIRQGIRSLANAENDEKQRVELKRIVVASERKRVGICDTAPPVTIDELEEKHLIQLQEMPDADTPEYWQDVFDVLATDEASEYYGNESTQIDVDDSMSEGSQCSHAEEIEQNLLNGFDESIPEPDTTAFSRSNVKTFPQETKLTGIRGQKFSLMTHFPSENTFELAPYIAALRS</sequence>
<keyword evidence="2" id="KW-1185">Reference proteome</keyword>
<proteinExistence type="predicted"/>
<dbReference type="EMBL" id="JAGDFM010000411">
    <property type="protein sequence ID" value="KAG7378586.1"/>
    <property type="molecule type" value="Genomic_DNA"/>
</dbReference>
<evidence type="ECO:0000313" key="2">
    <source>
        <dbReference type="Proteomes" id="UP000694044"/>
    </source>
</evidence>